<dbReference type="PRINTS" id="PR01443">
    <property type="entry name" value="TFIID30KDSUB"/>
</dbReference>
<name>A0A2T0FH95_9ASCO</name>
<dbReference type="CDD" id="cd07982">
    <property type="entry name" value="HFD_TAF10"/>
    <property type="match status" value="1"/>
</dbReference>
<feature type="region of interest" description="Disordered" evidence="7">
    <location>
        <begin position="1"/>
        <end position="61"/>
    </location>
</feature>
<evidence type="ECO:0000256" key="4">
    <source>
        <dbReference type="ARBA" id="ARBA00023242"/>
    </source>
</evidence>
<dbReference type="PANTHER" id="PTHR21242">
    <property type="entry name" value="TRANSCRIPTION INITIATION FACTOR TFIID SUBUNIT 10"/>
    <property type="match status" value="1"/>
</dbReference>
<dbReference type="InterPro" id="IPR003923">
    <property type="entry name" value="TAF10"/>
</dbReference>
<evidence type="ECO:0000256" key="2">
    <source>
        <dbReference type="ARBA" id="ARBA00023015"/>
    </source>
</evidence>
<accession>A0A2T0FH95</accession>
<comment type="subcellular location">
    <subcellularLocation>
        <location evidence="1 6">Nucleus</location>
    </subcellularLocation>
</comment>
<dbReference type="GO" id="GO:0006367">
    <property type="term" value="P:transcription initiation at RNA polymerase II promoter"/>
    <property type="evidence" value="ECO:0007669"/>
    <property type="project" value="TreeGrafter"/>
</dbReference>
<dbReference type="RefSeq" id="XP_024664295.1">
    <property type="nucleotide sequence ID" value="XM_024808527.1"/>
</dbReference>
<proteinExistence type="inferred from homology"/>
<keyword evidence="3 6" id="KW-0804">Transcription</keyword>
<keyword evidence="4 6" id="KW-0539">Nucleus</keyword>
<reference evidence="8 9" key="1">
    <citation type="submission" date="2017-04" db="EMBL/GenBank/DDBJ databases">
        <title>Genome sequencing of [Candida] sorbophila.</title>
        <authorList>
            <person name="Ahn J.O."/>
        </authorList>
    </citation>
    <scope>NUCLEOTIDE SEQUENCE [LARGE SCALE GENOMIC DNA]</scope>
    <source>
        <strain evidence="8 9">DS02</strain>
    </source>
</reference>
<keyword evidence="2 6" id="KW-0805">Transcription regulation</keyword>
<dbReference type="PANTHER" id="PTHR21242:SF0">
    <property type="entry name" value="TRANSCRIPTION INITIATION FACTOR TFIID SUBUNIT 10"/>
    <property type="match status" value="1"/>
</dbReference>
<dbReference type="GO" id="GO:1990841">
    <property type="term" value="F:promoter-specific chromatin binding"/>
    <property type="evidence" value="ECO:0007669"/>
    <property type="project" value="TreeGrafter"/>
</dbReference>
<gene>
    <name evidence="8" type="ORF">B9G98_01970</name>
</gene>
<protein>
    <recommendedName>
        <fullName evidence="6">Transcription initiation factor TFIID subunit 10</fullName>
    </recommendedName>
</protein>
<dbReference type="GO" id="GO:0005669">
    <property type="term" value="C:transcription factor TFIID complex"/>
    <property type="evidence" value="ECO:0007669"/>
    <property type="project" value="TreeGrafter"/>
</dbReference>
<evidence type="ECO:0000256" key="6">
    <source>
        <dbReference type="PIRNR" id="PIRNR017246"/>
    </source>
</evidence>
<dbReference type="GO" id="GO:0003743">
    <property type="term" value="F:translation initiation factor activity"/>
    <property type="evidence" value="ECO:0007669"/>
    <property type="project" value="UniProtKB-KW"/>
</dbReference>
<evidence type="ECO:0000256" key="3">
    <source>
        <dbReference type="ARBA" id="ARBA00023163"/>
    </source>
</evidence>
<dbReference type="GO" id="GO:0000124">
    <property type="term" value="C:SAGA complex"/>
    <property type="evidence" value="ECO:0007669"/>
    <property type="project" value="TreeGrafter"/>
</dbReference>
<dbReference type="EMBL" id="NDIQ01000021">
    <property type="protein sequence ID" value="PRT54350.1"/>
    <property type="molecule type" value="Genomic_DNA"/>
</dbReference>
<keyword evidence="8" id="KW-0648">Protein biosynthesis</keyword>
<sequence>MTEVEMSDIDLKEEAAQSPEQDVETKSGDEEVSDAELDVETEEPAAEENEAGATEKDPANVDDLNAYDPLLDSEAFQPLLERRDHSVKELLNAMDEYAPIIPDAVTDYYLAKAGFKTNDERVKRLLALATQKFVSDIATDAYQFARIRSQSSSTSMANAARARNTPAGKVVLTMEDLSNVLTEFGINARRPEFYR</sequence>
<evidence type="ECO:0000256" key="1">
    <source>
        <dbReference type="ARBA" id="ARBA00004123"/>
    </source>
</evidence>
<evidence type="ECO:0000256" key="7">
    <source>
        <dbReference type="SAM" id="MobiDB-lite"/>
    </source>
</evidence>
<dbReference type="PIRSF" id="PIRSF017246">
    <property type="entry name" value="TFIID_TAF10"/>
    <property type="match status" value="1"/>
</dbReference>
<dbReference type="AlphaFoldDB" id="A0A2T0FH95"/>
<keyword evidence="9" id="KW-1185">Reference proteome</keyword>
<comment type="function">
    <text evidence="6">Functions as a component of both the DNA-binding general transcription initiation factor complex TFIID and the transcription coactivator SAGA complex. Binding of TFIID to a promoter (with or without TATA element) is the initial step in pre-initiation complex (PIC) formation. TFIID plays a key role in the regulation of gene expression by RNA polymerase II through different activities such as transcription activator interaction, core promoter recognition and selectivity, TFIIA and TFIIB interaction, chromatin modification (histone acetylation by TAF1), facilitation of DNA opening and initiation of transcription. SAGA acts as a general cofactor required for essentially all RNA polymerase II transcription. At the promoters, SAGA is required for transcription pre-initiation complex (PIC) recruitment. It influences RNA polymerase II transcriptional activity through different activities such as TBP interaction (via core/TAF module) and promoter selectivity, interaction with transcription activators (via Tra1/SPT module), and chromatin modification through histone acetylation (via HAT module) and deubiquitination (via DUB module). SAGA preferentially acetylates histones H3 (to form H3K9ac, H3K14ac, H3K18ac and H3K23ac) and H2B and deubiquitinates histone H2B. SAGA interacts with DNA via upstream activating sequences (UASs).</text>
</comment>
<evidence type="ECO:0000313" key="8">
    <source>
        <dbReference type="EMBL" id="PRT54350.1"/>
    </source>
</evidence>
<dbReference type="STRING" id="45607.A0A2T0FH95"/>
<evidence type="ECO:0000313" key="9">
    <source>
        <dbReference type="Proteomes" id="UP000238350"/>
    </source>
</evidence>
<dbReference type="Pfam" id="PF03540">
    <property type="entry name" value="TAF10"/>
    <property type="match status" value="1"/>
</dbReference>
<feature type="compositionally biased region" description="Acidic residues" evidence="7">
    <location>
        <begin position="30"/>
        <end position="50"/>
    </location>
</feature>
<keyword evidence="8" id="KW-0396">Initiation factor</keyword>
<comment type="caution">
    <text evidence="8">The sequence shown here is derived from an EMBL/GenBank/DDBJ whole genome shotgun (WGS) entry which is preliminary data.</text>
</comment>
<organism evidence="8 9">
    <name type="scientific">Wickerhamiella sorbophila</name>
    <dbReference type="NCBI Taxonomy" id="45607"/>
    <lineage>
        <taxon>Eukaryota</taxon>
        <taxon>Fungi</taxon>
        <taxon>Dikarya</taxon>
        <taxon>Ascomycota</taxon>
        <taxon>Saccharomycotina</taxon>
        <taxon>Dipodascomycetes</taxon>
        <taxon>Dipodascales</taxon>
        <taxon>Trichomonascaceae</taxon>
        <taxon>Wickerhamiella</taxon>
    </lineage>
</organism>
<evidence type="ECO:0000256" key="5">
    <source>
        <dbReference type="ARBA" id="ARBA00025730"/>
    </source>
</evidence>
<dbReference type="Proteomes" id="UP000238350">
    <property type="component" value="Unassembled WGS sequence"/>
</dbReference>
<dbReference type="GeneID" id="36515718"/>
<dbReference type="GO" id="GO:0016251">
    <property type="term" value="F:RNA polymerase II general transcription initiation factor activity"/>
    <property type="evidence" value="ECO:0007669"/>
    <property type="project" value="TreeGrafter"/>
</dbReference>
<comment type="similarity">
    <text evidence="5 6">Belongs to the TAF10 family.</text>
</comment>
<dbReference type="OrthoDB" id="154356at2759"/>